<dbReference type="Pfam" id="PF01494">
    <property type="entry name" value="FAD_binding_3"/>
    <property type="match status" value="1"/>
</dbReference>
<dbReference type="AlphaFoldDB" id="A0A9W7LA86"/>
<evidence type="ECO:0000259" key="6">
    <source>
        <dbReference type="Pfam" id="PF01494"/>
    </source>
</evidence>
<feature type="signal peptide" evidence="5">
    <location>
        <begin position="1"/>
        <end position="17"/>
    </location>
</feature>
<sequence length="552" mass="59990">MKISIITLLLTIKTISSFTVNTPNSPNTPKTCQSRTTSWQANLSQRQISPYSNPSKRPSTILPSTVAPIESKVSSSQPLRVTIAGAGVGGLALANCLKDHAHVSCRVVEKTSAFRRFGGPIQLASNALQVLKEMDSSVYSQVQEKFTNTGDKENGIKDGIRDEWYAKFDLATPAEARSMPYTGVIDRPDLQEIFLQSLPQGTVTNGAGVKTYEDVEGGGLKVHLDDGTDHECDVLIGADGIWSAVRASMRDEPLKGEGSGVSYSGYTVFAGELAYASPDNGSVGYKVYIGPKQYFVITDIGNGNYQWYAFLARPPRSMETEERPDGNVPYLKDIFEGWSKDVHAILDVTKETEIEQRDLYDRPPSVVKPWTDGKAALIGDAVHAMMPNLGQGGCQAIEDAWVLKEEILKIKDRGEISGALGRYRDRRLIRSAAVQGLSRFASDIIIKGFDTPFKYNGGKFENFNYAGVVTKMMQPILPVFFSIQFNFLYEGYRNDVAVDLKAGLGLLTVGSLILLLGAGGIGEGGVLAGMGLEGILGGEGFEALFANLQDFF</sequence>
<feature type="chain" id="PRO_5040777679" description="FAD-binding domain-containing protein" evidence="5">
    <location>
        <begin position="18"/>
        <end position="552"/>
    </location>
</feature>
<dbReference type="PANTHER" id="PTHR46496">
    <property type="match status" value="1"/>
</dbReference>
<feature type="domain" description="FAD-binding" evidence="6">
    <location>
        <begin position="80"/>
        <end position="431"/>
    </location>
</feature>
<dbReference type="EMBL" id="BRYA01001457">
    <property type="protein sequence ID" value="GMI43630.1"/>
    <property type="molecule type" value="Genomic_DNA"/>
</dbReference>
<comment type="cofactor">
    <cofactor evidence="1">
        <name>FAD</name>
        <dbReference type="ChEBI" id="CHEBI:57692"/>
    </cofactor>
</comment>
<dbReference type="Proteomes" id="UP001165065">
    <property type="component" value="Unassembled WGS sequence"/>
</dbReference>
<dbReference type="OrthoDB" id="655030at2759"/>
<evidence type="ECO:0000256" key="4">
    <source>
        <dbReference type="ARBA" id="ARBA00023002"/>
    </source>
</evidence>
<dbReference type="GO" id="GO:0071949">
    <property type="term" value="F:FAD binding"/>
    <property type="evidence" value="ECO:0007669"/>
    <property type="project" value="InterPro"/>
</dbReference>
<dbReference type="PANTHER" id="PTHR46496:SF1">
    <property type="entry name" value="ZEAXANTHIN EPOXIDASE, CHLOROPLASTIC"/>
    <property type="match status" value="1"/>
</dbReference>
<comment type="caution">
    <text evidence="7">The sequence shown here is derived from an EMBL/GenBank/DDBJ whole genome shotgun (WGS) entry which is preliminary data.</text>
</comment>
<dbReference type="GO" id="GO:0016491">
    <property type="term" value="F:oxidoreductase activity"/>
    <property type="evidence" value="ECO:0007669"/>
    <property type="project" value="UniProtKB-KW"/>
</dbReference>
<keyword evidence="2" id="KW-0285">Flavoprotein</keyword>
<evidence type="ECO:0000313" key="7">
    <source>
        <dbReference type="EMBL" id="GMI43630.1"/>
    </source>
</evidence>
<keyword evidence="4" id="KW-0560">Oxidoreductase</keyword>
<keyword evidence="3" id="KW-0274">FAD</keyword>
<proteinExistence type="predicted"/>
<evidence type="ECO:0000313" key="8">
    <source>
        <dbReference type="Proteomes" id="UP001165065"/>
    </source>
</evidence>
<keyword evidence="8" id="KW-1185">Reference proteome</keyword>
<evidence type="ECO:0000256" key="2">
    <source>
        <dbReference type="ARBA" id="ARBA00022630"/>
    </source>
</evidence>
<accession>A0A9W7LA86</accession>
<dbReference type="InterPro" id="IPR036188">
    <property type="entry name" value="FAD/NAD-bd_sf"/>
</dbReference>
<evidence type="ECO:0000256" key="1">
    <source>
        <dbReference type="ARBA" id="ARBA00001974"/>
    </source>
</evidence>
<evidence type="ECO:0000256" key="5">
    <source>
        <dbReference type="SAM" id="SignalP"/>
    </source>
</evidence>
<evidence type="ECO:0000256" key="3">
    <source>
        <dbReference type="ARBA" id="ARBA00022827"/>
    </source>
</evidence>
<protein>
    <recommendedName>
        <fullName evidence="6">FAD-binding domain-containing protein</fullName>
    </recommendedName>
</protein>
<reference evidence="8" key="1">
    <citation type="journal article" date="2023" name="Commun. Biol.">
        <title>Genome analysis of Parmales, the sister group of diatoms, reveals the evolutionary specialization of diatoms from phago-mixotrophs to photoautotrophs.</title>
        <authorList>
            <person name="Ban H."/>
            <person name="Sato S."/>
            <person name="Yoshikawa S."/>
            <person name="Yamada K."/>
            <person name="Nakamura Y."/>
            <person name="Ichinomiya M."/>
            <person name="Sato N."/>
            <person name="Blanc-Mathieu R."/>
            <person name="Endo H."/>
            <person name="Kuwata A."/>
            <person name="Ogata H."/>
        </authorList>
    </citation>
    <scope>NUCLEOTIDE SEQUENCE [LARGE SCALE GENOMIC DNA]</scope>
</reference>
<keyword evidence="5" id="KW-0732">Signal</keyword>
<dbReference type="InterPro" id="IPR002938">
    <property type="entry name" value="FAD-bd"/>
</dbReference>
<dbReference type="PRINTS" id="PR00420">
    <property type="entry name" value="RNGMNOXGNASE"/>
</dbReference>
<organism evidence="7 8">
    <name type="scientific">Triparma columacea</name>
    <dbReference type="NCBI Taxonomy" id="722753"/>
    <lineage>
        <taxon>Eukaryota</taxon>
        <taxon>Sar</taxon>
        <taxon>Stramenopiles</taxon>
        <taxon>Ochrophyta</taxon>
        <taxon>Bolidophyceae</taxon>
        <taxon>Parmales</taxon>
        <taxon>Triparmaceae</taxon>
        <taxon>Triparma</taxon>
    </lineage>
</organism>
<dbReference type="Gene3D" id="3.50.50.60">
    <property type="entry name" value="FAD/NAD(P)-binding domain"/>
    <property type="match status" value="1"/>
</dbReference>
<dbReference type="SUPFAM" id="SSF51905">
    <property type="entry name" value="FAD/NAD(P)-binding domain"/>
    <property type="match status" value="1"/>
</dbReference>
<gene>
    <name evidence="7" type="ORF">TrCOL_g7829</name>
</gene>
<name>A0A9W7LA86_9STRA</name>